<dbReference type="GO" id="GO:0016020">
    <property type="term" value="C:membrane"/>
    <property type="evidence" value="ECO:0007669"/>
    <property type="project" value="UniProtKB-SubCell"/>
</dbReference>
<protein>
    <submittedName>
        <fullName evidence="6">DoxX family protein</fullName>
    </submittedName>
</protein>
<dbReference type="Pfam" id="PF07681">
    <property type="entry name" value="DoxX"/>
    <property type="match status" value="1"/>
</dbReference>
<evidence type="ECO:0000313" key="6">
    <source>
        <dbReference type="EMBL" id="ELY66232.1"/>
    </source>
</evidence>
<gene>
    <name evidence="6" type="ORF">C492_01588</name>
</gene>
<feature type="transmembrane region" description="Helical" evidence="5">
    <location>
        <begin position="75"/>
        <end position="94"/>
    </location>
</feature>
<evidence type="ECO:0000256" key="1">
    <source>
        <dbReference type="ARBA" id="ARBA00004141"/>
    </source>
</evidence>
<organism evidence="6 7">
    <name type="scientific">Natronococcus jeotgali DSM 18795</name>
    <dbReference type="NCBI Taxonomy" id="1227498"/>
    <lineage>
        <taxon>Archaea</taxon>
        <taxon>Methanobacteriati</taxon>
        <taxon>Methanobacteriota</taxon>
        <taxon>Stenosarchaea group</taxon>
        <taxon>Halobacteria</taxon>
        <taxon>Halobacteriales</taxon>
        <taxon>Natrialbaceae</taxon>
        <taxon>Natronococcus</taxon>
    </lineage>
</organism>
<evidence type="ECO:0000256" key="3">
    <source>
        <dbReference type="ARBA" id="ARBA00022989"/>
    </source>
</evidence>
<accession>L9XXJ2</accession>
<dbReference type="EMBL" id="AOIA01000018">
    <property type="protein sequence ID" value="ELY66232.1"/>
    <property type="molecule type" value="Genomic_DNA"/>
</dbReference>
<evidence type="ECO:0000313" key="7">
    <source>
        <dbReference type="Proteomes" id="UP000011531"/>
    </source>
</evidence>
<dbReference type="InterPro" id="IPR032808">
    <property type="entry name" value="DoxX"/>
</dbReference>
<name>L9XXJ2_9EURY</name>
<sequence length="145" mass="15378">MGYVFFTAGWEKLTAADPFDAGGYLSGAASTESPAAGVFDWMSATPLAVEFVNVAIPWGELLVGLGLLVGAFTRLAAASGAFMMGMVYLGNWTVSSGVVVTREFEYLIVVLSVAAFSAGRVFGADAYLERLDVVQRHPWLRSVLG</sequence>
<keyword evidence="2 5" id="KW-0812">Transmembrane</keyword>
<dbReference type="STRING" id="1227498.C492_01588"/>
<keyword evidence="3 5" id="KW-1133">Transmembrane helix</keyword>
<evidence type="ECO:0000256" key="2">
    <source>
        <dbReference type="ARBA" id="ARBA00022692"/>
    </source>
</evidence>
<feature type="transmembrane region" description="Helical" evidence="5">
    <location>
        <begin position="106"/>
        <end position="128"/>
    </location>
</feature>
<dbReference type="Proteomes" id="UP000011531">
    <property type="component" value="Unassembled WGS sequence"/>
</dbReference>
<comment type="subcellular location">
    <subcellularLocation>
        <location evidence="1">Membrane</location>
        <topology evidence="1">Multi-pass membrane protein</topology>
    </subcellularLocation>
</comment>
<feature type="transmembrane region" description="Helical" evidence="5">
    <location>
        <begin position="47"/>
        <end position="68"/>
    </location>
</feature>
<keyword evidence="4 5" id="KW-0472">Membrane</keyword>
<proteinExistence type="predicted"/>
<keyword evidence="7" id="KW-1185">Reference proteome</keyword>
<evidence type="ECO:0000256" key="5">
    <source>
        <dbReference type="SAM" id="Phobius"/>
    </source>
</evidence>
<comment type="caution">
    <text evidence="6">The sequence shown here is derived from an EMBL/GenBank/DDBJ whole genome shotgun (WGS) entry which is preliminary data.</text>
</comment>
<reference evidence="6 7" key="1">
    <citation type="journal article" date="2014" name="PLoS Genet.">
        <title>Phylogenetically driven sequencing of extremely halophilic archaea reveals strategies for static and dynamic osmo-response.</title>
        <authorList>
            <person name="Becker E.A."/>
            <person name="Seitzer P.M."/>
            <person name="Tritt A."/>
            <person name="Larsen D."/>
            <person name="Krusor M."/>
            <person name="Yao A.I."/>
            <person name="Wu D."/>
            <person name="Madern D."/>
            <person name="Eisen J.A."/>
            <person name="Darling A.E."/>
            <person name="Facciotti M.T."/>
        </authorList>
    </citation>
    <scope>NUCLEOTIDE SEQUENCE [LARGE SCALE GENOMIC DNA]</scope>
    <source>
        <strain evidence="6 7">DSM 18795</strain>
    </source>
</reference>
<evidence type="ECO:0000256" key="4">
    <source>
        <dbReference type="ARBA" id="ARBA00023136"/>
    </source>
</evidence>
<dbReference type="AlphaFoldDB" id="L9XXJ2"/>